<evidence type="ECO:0000256" key="1">
    <source>
        <dbReference type="SAM" id="MobiDB-lite"/>
    </source>
</evidence>
<evidence type="ECO:0008006" key="5">
    <source>
        <dbReference type="Google" id="ProtNLM"/>
    </source>
</evidence>
<feature type="region of interest" description="Disordered" evidence="1">
    <location>
        <begin position="24"/>
        <end position="228"/>
    </location>
</feature>
<dbReference type="RefSeq" id="WP_242515713.1">
    <property type="nucleotide sequence ID" value="NZ_CP012670.1"/>
</dbReference>
<dbReference type="Gene3D" id="3.40.50.410">
    <property type="entry name" value="von Willebrand factor, type A domain"/>
    <property type="match status" value="1"/>
</dbReference>
<dbReference type="Gene3D" id="4.10.1080.10">
    <property type="entry name" value="TSP type-3 repeat"/>
    <property type="match status" value="2"/>
</dbReference>
<dbReference type="SUPFAM" id="SSF53300">
    <property type="entry name" value="vWA-like"/>
    <property type="match status" value="1"/>
</dbReference>
<dbReference type="GO" id="GO:0005509">
    <property type="term" value="F:calcium ion binding"/>
    <property type="evidence" value="ECO:0007669"/>
    <property type="project" value="InterPro"/>
</dbReference>
<sequence length="683" mass="70316">MRRRLCPLLHCLLLFLPVGCTAAPSEGSGGAGATVRDADADGIRDEDEGRADAVDSDGDGVPDYLDTDSDNNGRPDAIEGEGDSDGDGVPDRADLDDDGDGLPDRVELGADPSHPPDTDGDTLPDFRDTDADGDGIRDGFERDLDPDFDGLPAYRDLDSDGDCRPDSVERGDGDPAHAPLDSDGDGGGDFLDLDSDNDGLLDALEDADCDGALDPGESSVASADTDEDGVTDLVEAAAGTDPDDDLDTPQANGDFVFIMPYRAAPDPAQDTLDFSTSISQADVVFAMDTTASMDGEIRNLTEALQGMIEELAAEIPSIGIGVTQYRDFPKSPYGVAGDEPFVLEHRVMSVGTLEGRASVQSAVDRLVAEGGNDTPESGWEALYQIATGEGTTEGSARVPAFDPATAPPSVIPVGESVGLLGGVGFRAGSLPIVVMITDVPNHNGTIPAYRYPDIASPDHGEALGAVTRLGGRVIGVVTTEDEGDEARADLTAGVLATGSVVPPTAWGPAAVRPAACADGACCTGTNGSGVPAVNDKCPLVFRVSEDGDGLNHAIVRAIEVLTTYVSLDVSAAAEDDDGDSIDAVGAFIDGIVANSGAPAPCAAGLRVVDRDLDGVADTYPNVFPGPTVCFDVIPRENVSVPPTTAPQVFTAKIAVTGDGVATLSTRRVFFLVPPEIPEPPVIK</sequence>
<feature type="compositionally biased region" description="Basic and acidic residues" evidence="1">
    <location>
        <begin position="124"/>
        <end position="145"/>
    </location>
</feature>
<dbReference type="InterPro" id="IPR036465">
    <property type="entry name" value="vWFA_dom_sf"/>
</dbReference>
<organism evidence="3 4">
    <name type="scientific">Sorangium cellulosum</name>
    <name type="common">Polyangium cellulosum</name>
    <dbReference type="NCBI Taxonomy" id="56"/>
    <lineage>
        <taxon>Bacteria</taxon>
        <taxon>Pseudomonadati</taxon>
        <taxon>Myxococcota</taxon>
        <taxon>Polyangia</taxon>
        <taxon>Polyangiales</taxon>
        <taxon>Polyangiaceae</taxon>
        <taxon>Sorangium</taxon>
    </lineage>
</organism>
<dbReference type="SUPFAM" id="SSF103647">
    <property type="entry name" value="TSP type-3 repeat"/>
    <property type="match status" value="2"/>
</dbReference>
<protein>
    <recommendedName>
        <fullName evidence="5">VWFA domain-containing protein</fullName>
    </recommendedName>
</protein>
<reference evidence="3 4" key="1">
    <citation type="submission" date="2015-09" db="EMBL/GenBank/DDBJ databases">
        <title>Sorangium comparison.</title>
        <authorList>
            <person name="Zaburannyi N."/>
            <person name="Bunk B."/>
            <person name="Overmann J."/>
            <person name="Mueller R."/>
        </authorList>
    </citation>
    <scope>NUCLEOTIDE SEQUENCE [LARGE SCALE GENOMIC DNA]</scope>
    <source>
        <strain evidence="3 4">So ceGT47</strain>
    </source>
</reference>
<gene>
    <name evidence="3" type="ORF">SOCEGT47_083780</name>
</gene>
<feature type="compositionally biased region" description="Acidic residues" evidence="1">
    <location>
        <begin position="44"/>
        <end position="69"/>
    </location>
</feature>
<dbReference type="Proteomes" id="UP000295781">
    <property type="component" value="Chromosome"/>
</dbReference>
<accession>A0A4P2QDC9</accession>
<name>A0A4P2QDC9_SORCE</name>
<feature type="compositionally biased region" description="Acidic residues" evidence="1">
    <location>
        <begin position="78"/>
        <end position="101"/>
    </location>
</feature>
<feature type="chain" id="PRO_5020789565" description="VWFA domain-containing protein" evidence="2">
    <location>
        <begin position="23"/>
        <end position="683"/>
    </location>
</feature>
<dbReference type="EMBL" id="CP012670">
    <property type="protein sequence ID" value="AUX27780.1"/>
    <property type="molecule type" value="Genomic_DNA"/>
</dbReference>
<evidence type="ECO:0000313" key="4">
    <source>
        <dbReference type="Proteomes" id="UP000295781"/>
    </source>
</evidence>
<proteinExistence type="predicted"/>
<feature type="compositionally biased region" description="Basic and acidic residues" evidence="1">
    <location>
        <begin position="155"/>
        <end position="175"/>
    </location>
</feature>
<feature type="signal peptide" evidence="2">
    <location>
        <begin position="1"/>
        <end position="22"/>
    </location>
</feature>
<keyword evidence="2" id="KW-0732">Signal</keyword>
<evidence type="ECO:0000256" key="2">
    <source>
        <dbReference type="SAM" id="SignalP"/>
    </source>
</evidence>
<dbReference type="AlphaFoldDB" id="A0A4P2QDC9"/>
<evidence type="ECO:0000313" key="3">
    <source>
        <dbReference type="EMBL" id="AUX27780.1"/>
    </source>
</evidence>
<feature type="compositionally biased region" description="Acidic residues" evidence="1">
    <location>
        <begin position="182"/>
        <end position="211"/>
    </location>
</feature>
<dbReference type="InterPro" id="IPR028974">
    <property type="entry name" value="TSP_type-3_rpt"/>
</dbReference>